<evidence type="ECO:0008006" key="2">
    <source>
        <dbReference type="Google" id="ProtNLM"/>
    </source>
</evidence>
<comment type="caution">
    <text evidence="1">The sequence shown here is derived from an EMBL/GenBank/DDBJ whole genome shotgun (WGS) entry which is preliminary data.</text>
</comment>
<proteinExistence type="predicted"/>
<organism evidence="1">
    <name type="scientific">human gut metagenome</name>
    <dbReference type="NCBI Taxonomy" id="408170"/>
    <lineage>
        <taxon>unclassified sequences</taxon>
        <taxon>metagenomes</taxon>
        <taxon>organismal metagenomes</taxon>
    </lineage>
</organism>
<protein>
    <recommendedName>
        <fullName evidence="2">DUF11 domain-containing protein</fullName>
    </recommendedName>
</protein>
<gene>
    <name evidence="1" type="ORF">OBE_03170</name>
</gene>
<feature type="non-terminal residue" evidence="1">
    <location>
        <position position="316"/>
    </location>
</feature>
<evidence type="ECO:0000313" key="1">
    <source>
        <dbReference type="EMBL" id="EKC71886.1"/>
    </source>
</evidence>
<dbReference type="EMBL" id="AJWZ01002102">
    <property type="protein sequence ID" value="EKC71886.1"/>
    <property type="molecule type" value="Genomic_DNA"/>
</dbReference>
<dbReference type="AlphaFoldDB" id="K1UK47"/>
<sequence length="316" mass="32912">MLFGSVAAMPALAAEGEPSASVPTATTEPTVTPNNSGSAYIIAQTVTDAAGGEITTIDRDSRFNLILRVADYGAYNNFIPADQISARINSSAFTFTGNAEVGQLYEETDANGAGYYSYVLLFRDVIYNGGGNSVPINLSYLNSTMAMQQLSVTLGQCVDEDPDTPNLMIRASSYGNEAVVAGTPFTLTLTLYATGGQENLNDVVISLTLPDGITMTSGSLSSYLGTMAPKSTRDVSFSLTPSAGFTGGVANITVNSVGTGADTNKAVTGMSTTISVPVSQPDRFELGQLELSDSITLGDSASVTLNFVNKGRDDPF</sequence>
<accession>K1UK47</accession>
<reference evidence="1" key="1">
    <citation type="journal article" date="2013" name="Environ. Microbiol.">
        <title>Microbiota from the distal guts of lean and obese adolescents exhibit partial functional redundancy besides clear differences in community structure.</title>
        <authorList>
            <person name="Ferrer M."/>
            <person name="Ruiz A."/>
            <person name="Lanza F."/>
            <person name="Haange S.B."/>
            <person name="Oberbach A."/>
            <person name="Till H."/>
            <person name="Bargiela R."/>
            <person name="Campoy C."/>
            <person name="Segura M.T."/>
            <person name="Richter M."/>
            <person name="von Bergen M."/>
            <person name="Seifert J."/>
            <person name="Suarez A."/>
        </authorList>
    </citation>
    <scope>NUCLEOTIDE SEQUENCE</scope>
</reference>
<name>K1UK47_9ZZZZ</name>